<dbReference type="Proteomes" id="UP001157502">
    <property type="component" value="Chromosome 17"/>
</dbReference>
<evidence type="ECO:0000313" key="2">
    <source>
        <dbReference type="Proteomes" id="UP001157502"/>
    </source>
</evidence>
<evidence type="ECO:0000313" key="1">
    <source>
        <dbReference type="EMBL" id="KAJ7998825.1"/>
    </source>
</evidence>
<proteinExistence type="predicted"/>
<organism evidence="1 2">
    <name type="scientific">Dallia pectoralis</name>
    <name type="common">Alaska blackfish</name>
    <dbReference type="NCBI Taxonomy" id="75939"/>
    <lineage>
        <taxon>Eukaryota</taxon>
        <taxon>Metazoa</taxon>
        <taxon>Chordata</taxon>
        <taxon>Craniata</taxon>
        <taxon>Vertebrata</taxon>
        <taxon>Euteleostomi</taxon>
        <taxon>Actinopterygii</taxon>
        <taxon>Neopterygii</taxon>
        <taxon>Teleostei</taxon>
        <taxon>Protacanthopterygii</taxon>
        <taxon>Esociformes</taxon>
        <taxon>Umbridae</taxon>
        <taxon>Dallia</taxon>
    </lineage>
</organism>
<gene>
    <name evidence="1" type="ORF">DPEC_G00208990</name>
</gene>
<dbReference type="EMBL" id="CM055744">
    <property type="protein sequence ID" value="KAJ7998825.1"/>
    <property type="molecule type" value="Genomic_DNA"/>
</dbReference>
<accession>A0ACC2G5T0</accession>
<comment type="caution">
    <text evidence="1">The sequence shown here is derived from an EMBL/GenBank/DDBJ whole genome shotgun (WGS) entry which is preliminary data.</text>
</comment>
<reference evidence="1" key="1">
    <citation type="submission" date="2021-05" db="EMBL/GenBank/DDBJ databases">
        <authorList>
            <person name="Pan Q."/>
            <person name="Jouanno E."/>
            <person name="Zahm M."/>
            <person name="Klopp C."/>
            <person name="Cabau C."/>
            <person name="Louis A."/>
            <person name="Berthelot C."/>
            <person name="Parey E."/>
            <person name="Roest Crollius H."/>
            <person name="Montfort J."/>
            <person name="Robinson-Rechavi M."/>
            <person name="Bouchez O."/>
            <person name="Lampietro C."/>
            <person name="Lopez Roques C."/>
            <person name="Donnadieu C."/>
            <person name="Postlethwait J."/>
            <person name="Bobe J."/>
            <person name="Dillon D."/>
            <person name="Chandos A."/>
            <person name="von Hippel F."/>
            <person name="Guiguen Y."/>
        </authorList>
    </citation>
    <scope>NUCLEOTIDE SEQUENCE</scope>
    <source>
        <strain evidence="1">YG-Jan2019</strain>
    </source>
</reference>
<protein>
    <submittedName>
        <fullName evidence="1">Uncharacterized protein</fullName>
    </submittedName>
</protein>
<name>A0ACC2G5T0_DALPE</name>
<sequence>MATPKPPGPDKEYSFVNQDEIWKIHVKKELESAKVWPNKWGFLAESYKETQEASHKLRDAVKLELPPHLKIRPPTLPEKYIQVGPSPPVPQTTQGLIGWHSTVPGLQLDCYGKVQYGRKSFLKEMGWAFDACS</sequence>
<keyword evidence="2" id="KW-1185">Reference proteome</keyword>